<sequence>MAGPAELRQPPRPRWLFLRLVVPYWNSAGKWKVRGFILALLLLTLAQVSLVIWMNYWSRALFDALEDRSLSRFLLQLGTFAVILLLTIGVTALHMQAKRWLQLDWRRWLTAKVLDRWMAHGHHYQLQLTEGEHDNPDGRIAEDIRVVTESAIALTHSLVYSLLIFGSFVDILLAVTGSAHLPGTSLLVPGYMVILAFAYAGAGTLFGMLLGRPLINATNKLQTAEANFRFGLAHSRECSESIALMRGEGVERQNSTAYFAELGRRWYRQTLGYLGIVSFSSGYGVLLPVFPILVVAPQYIAGSMTLGVLMQSAQAFQQVTSALSWPIDNLAELARCRASADRVMSLYNDLLRLEEQVAKPQEHRINLVQSNRAELVLRDLCIANPDGQILIEGLNTVIQRGERVLIAGDPAVTTSLFKVLAGLWPWGHGKVWLPAGQAISFLPQRPFLPFSSLQSVLSYPLPADTFAASAMQQALECAGIAWLASRLGEVDNWDRVLPLRVQQRLGIARLFLQQPAWVFIEEATNAFDPKGEESMMDMLHRELPSATLLAISFHTGLEPYYQRKLLLNRLPQEKFLSSSAPVYALRET</sequence>
<feature type="transmembrane region" description="Helical" evidence="6">
    <location>
        <begin position="191"/>
        <end position="211"/>
    </location>
</feature>
<dbReference type="SUPFAM" id="SSF52540">
    <property type="entry name" value="P-loop containing nucleoside triphosphate hydrolases"/>
    <property type="match status" value="1"/>
</dbReference>
<dbReference type="GO" id="GO:0140359">
    <property type="term" value="F:ABC-type transporter activity"/>
    <property type="evidence" value="ECO:0007669"/>
    <property type="project" value="InterPro"/>
</dbReference>
<dbReference type="PANTHER" id="PTHR11384:SF59">
    <property type="entry name" value="LYSOSOMAL COBALAMIN TRANSPORTER ABCD4"/>
    <property type="match status" value="1"/>
</dbReference>
<keyword evidence="8" id="KW-0547">Nucleotide-binding</keyword>
<keyword evidence="2" id="KW-0813">Transport</keyword>
<dbReference type="GO" id="GO:0005886">
    <property type="term" value="C:plasma membrane"/>
    <property type="evidence" value="ECO:0007669"/>
    <property type="project" value="UniProtKB-SubCell"/>
</dbReference>
<dbReference type="SUPFAM" id="SSF90123">
    <property type="entry name" value="ABC transporter transmembrane region"/>
    <property type="match status" value="1"/>
</dbReference>
<feature type="domain" description="ABC transmembrane type-1" evidence="7">
    <location>
        <begin position="38"/>
        <end position="335"/>
    </location>
</feature>
<evidence type="ECO:0000256" key="4">
    <source>
        <dbReference type="ARBA" id="ARBA00022989"/>
    </source>
</evidence>
<dbReference type="InterPro" id="IPR050835">
    <property type="entry name" value="ABC_transporter_sub-D"/>
</dbReference>
<keyword evidence="8" id="KW-0067">ATP-binding</keyword>
<evidence type="ECO:0000256" key="3">
    <source>
        <dbReference type="ARBA" id="ARBA00022692"/>
    </source>
</evidence>
<evidence type="ECO:0000256" key="5">
    <source>
        <dbReference type="ARBA" id="ARBA00023136"/>
    </source>
</evidence>
<evidence type="ECO:0000313" key="8">
    <source>
        <dbReference type="EMBL" id="RJG13309.1"/>
    </source>
</evidence>
<evidence type="ECO:0000256" key="1">
    <source>
        <dbReference type="ARBA" id="ARBA00004651"/>
    </source>
</evidence>
<evidence type="ECO:0000313" key="9">
    <source>
        <dbReference type="Proteomes" id="UP000284021"/>
    </source>
</evidence>
<keyword evidence="5 6" id="KW-0472">Membrane</keyword>
<dbReference type="Gene3D" id="1.20.1560.10">
    <property type="entry name" value="ABC transporter type 1, transmembrane domain"/>
    <property type="match status" value="1"/>
</dbReference>
<proteinExistence type="predicted"/>
<reference evidence="8 9" key="1">
    <citation type="submission" date="2018-09" db="EMBL/GenBank/DDBJ databases">
        <authorList>
            <person name="Zhu H."/>
        </authorList>
    </citation>
    <scope>NUCLEOTIDE SEQUENCE [LARGE SCALE GENOMIC DNA]</scope>
    <source>
        <strain evidence="8 9">K1S02-6</strain>
    </source>
</reference>
<dbReference type="Gene3D" id="3.40.50.300">
    <property type="entry name" value="P-loop containing nucleotide triphosphate hydrolases"/>
    <property type="match status" value="1"/>
</dbReference>
<dbReference type="PROSITE" id="PS50929">
    <property type="entry name" value="ABC_TM1F"/>
    <property type="match status" value="1"/>
</dbReference>
<comment type="subcellular location">
    <subcellularLocation>
        <location evidence="1">Cell membrane</location>
        <topology evidence="1">Multi-pass membrane protein</topology>
    </subcellularLocation>
</comment>
<keyword evidence="4 6" id="KW-1133">Transmembrane helix</keyword>
<dbReference type="RefSeq" id="WP_119953659.1">
    <property type="nucleotide sequence ID" value="NZ_QYUR01000002.1"/>
</dbReference>
<evidence type="ECO:0000259" key="7">
    <source>
        <dbReference type="PROSITE" id="PS50929"/>
    </source>
</evidence>
<dbReference type="InterPro" id="IPR011527">
    <property type="entry name" value="ABC1_TM_dom"/>
</dbReference>
<evidence type="ECO:0000256" key="6">
    <source>
        <dbReference type="SAM" id="Phobius"/>
    </source>
</evidence>
<dbReference type="PANTHER" id="PTHR11384">
    <property type="entry name" value="ATP-BINDING CASSETTE, SUB-FAMILY D MEMBER"/>
    <property type="match status" value="1"/>
</dbReference>
<accession>A0A418XLF0</accession>
<name>A0A418XLF0_9PSED</name>
<keyword evidence="9" id="KW-1185">Reference proteome</keyword>
<keyword evidence="3 6" id="KW-0812">Transmembrane</keyword>
<dbReference type="Proteomes" id="UP000284021">
    <property type="component" value="Unassembled WGS sequence"/>
</dbReference>
<feature type="transmembrane region" description="Helical" evidence="6">
    <location>
        <begin position="158"/>
        <end position="179"/>
    </location>
</feature>
<feature type="transmembrane region" description="Helical" evidence="6">
    <location>
        <begin position="271"/>
        <end position="296"/>
    </location>
</feature>
<dbReference type="Pfam" id="PF06472">
    <property type="entry name" value="ABC_membrane_2"/>
    <property type="match status" value="1"/>
</dbReference>
<dbReference type="AlphaFoldDB" id="A0A418XLF0"/>
<comment type="caution">
    <text evidence="8">The sequence shown here is derived from an EMBL/GenBank/DDBJ whole genome shotgun (WGS) entry which is preliminary data.</text>
</comment>
<feature type="transmembrane region" description="Helical" evidence="6">
    <location>
        <begin position="73"/>
        <end position="93"/>
    </location>
</feature>
<dbReference type="OrthoDB" id="9810134at2"/>
<dbReference type="InterPro" id="IPR027417">
    <property type="entry name" value="P-loop_NTPase"/>
</dbReference>
<feature type="transmembrane region" description="Helical" evidence="6">
    <location>
        <begin position="35"/>
        <end position="53"/>
    </location>
</feature>
<dbReference type="InterPro" id="IPR036640">
    <property type="entry name" value="ABC1_TM_sf"/>
</dbReference>
<evidence type="ECO:0000256" key="2">
    <source>
        <dbReference type="ARBA" id="ARBA00022448"/>
    </source>
</evidence>
<organism evidence="8 9">
    <name type="scientific">Pseudomonas cavernicola</name>
    <dbReference type="NCBI Taxonomy" id="2320866"/>
    <lineage>
        <taxon>Bacteria</taxon>
        <taxon>Pseudomonadati</taxon>
        <taxon>Pseudomonadota</taxon>
        <taxon>Gammaproteobacteria</taxon>
        <taxon>Pseudomonadales</taxon>
        <taxon>Pseudomonadaceae</taxon>
        <taxon>Pseudomonas</taxon>
    </lineage>
</organism>
<gene>
    <name evidence="8" type="ORF">D3879_08615</name>
</gene>
<dbReference type="EMBL" id="QYUR01000002">
    <property type="protein sequence ID" value="RJG13309.1"/>
    <property type="molecule type" value="Genomic_DNA"/>
</dbReference>
<dbReference type="GO" id="GO:0005524">
    <property type="term" value="F:ATP binding"/>
    <property type="evidence" value="ECO:0007669"/>
    <property type="project" value="UniProtKB-KW"/>
</dbReference>
<protein>
    <submittedName>
        <fullName evidence="8">ABC transporter ATP-binding protein/permease</fullName>
    </submittedName>
</protein>